<dbReference type="PANTHER" id="PTHR16509:SF6">
    <property type="entry name" value="MANGANESE-DEPENDENT ADP-RIBOSE_CDP-ALCOHOL DIPHOSPHATASE"/>
    <property type="match status" value="1"/>
</dbReference>
<comment type="similarity">
    <text evidence="2">Belongs to the ADPRibase-Mn family.</text>
</comment>
<dbReference type="EC" id="3.6.1.16" evidence="4"/>
<dbReference type="SUPFAM" id="SSF56300">
    <property type="entry name" value="Metallo-dependent phosphatases"/>
    <property type="match status" value="1"/>
</dbReference>
<keyword evidence="9" id="KW-0378">Hydrolase</keyword>
<evidence type="ECO:0000256" key="1">
    <source>
        <dbReference type="ARBA" id="ARBA00001946"/>
    </source>
</evidence>
<dbReference type="GO" id="GO:0030145">
    <property type="term" value="F:manganese ion binding"/>
    <property type="evidence" value="ECO:0007669"/>
    <property type="project" value="TreeGrafter"/>
</dbReference>
<feature type="non-terminal residue" evidence="18">
    <location>
        <position position="1"/>
    </location>
</feature>
<evidence type="ECO:0000256" key="9">
    <source>
        <dbReference type="ARBA" id="ARBA00022801"/>
    </source>
</evidence>
<evidence type="ECO:0000256" key="14">
    <source>
        <dbReference type="ARBA" id="ARBA00047636"/>
    </source>
</evidence>
<evidence type="ECO:0000256" key="11">
    <source>
        <dbReference type="ARBA" id="ARBA00030848"/>
    </source>
</evidence>
<comment type="cofactor">
    <cofactor evidence="1">
        <name>Mg(2+)</name>
        <dbReference type="ChEBI" id="CHEBI:18420"/>
    </cofactor>
</comment>
<dbReference type="InterPro" id="IPR004843">
    <property type="entry name" value="Calcineurin-like_PHP"/>
</dbReference>
<organism evidence="18 19">
    <name type="scientific">Paspalum notatum var. saurae</name>
    <dbReference type="NCBI Taxonomy" id="547442"/>
    <lineage>
        <taxon>Eukaryota</taxon>
        <taxon>Viridiplantae</taxon>
        <taxon>Streptophyta</taxon>
        <taxon>Embryophyta</taxon>
        <taxon>Tracheophyta</taxon>
        <taxon>Spermatophyta</taxon>
        <taxon>Magnoliopsida</taxon>
        <taxon>Liliopsida</taxon>
        <taxon>Poales</taxon>
        <taxon>Poaceae</taxon>
        <taxon>PACMAD clade</taxon>
        <taxon>Panicoideae</taxon>
        <taxon>Andropogonodae</taxon>
        <taxon>Paspaleae</taxon>
        <taxon>Paspalinae</taxon>
        <taxon>Paspalum</taxon>
    </lineage>
</organism>
<dbReference type="EC" id="3.6.1.53" evidence="6"/>
<dbReference type="InterPro" id="IPR041869">
    <property type="entry name" value="MPP_ADPRM"/>
</dbReference>
<dbReference type="GO" id="GO:0047631">
    <property type="term" value="F:ADP-ribose diphosphatase activity"/>
    <property type="evidence" value="ECO:0007669"/>
    <property type="project" value="UniProtKB-EC"/>
</dbReference>
<evidence type="ECO:0000256" key="7">
    <source>
        <dbReference type="ARBA" id="ARBA00016378"/>
    </source>
</evidence>
<keyword evidence="19" id="KW-1185">Reference proteome</keyword>
<evidence type="ECO:0000256" key="15">
    <source>
        <dbReference type="ARBA" id="ARBA00047894"/>
    </source>
</evidence>
<evidence type="ECO:0000256" key="16">
    <source>
        <dbReference type="ARBA" id="ARBA00049546"/>
    </source>
</evidence>
<comment type="catalytic activity">
    <reaction evidence="16">
        <text>ADP-D-ribose + H2O = D-ribose 5-phosphate + AMP + 2 H(+)</text>
        <dbReference type="Rhea" id="RHEA:10412"/>
        <dbReference type="ChEBI" id="CHEBI:15377"/>
        <dbReference type="ChEBI" id="CHEBI:15378"/>
        <dbReference type="ChEBI" id="CHEBI:57967"/>
        <dbReference type="ChEBI" id="CHEBI:78346"/>
        <dbReference type="ChEBI" id="CHEBI:456215"/>
        <dbReference type="EC" id="3.6.1.13"/>
    </reaction>
</comment>
<dbReference type="EMBL" id="CP144747">
    <property type="protein sequence ID" value="WVZ63116.1"/>
    <property type="molecule type" value="Genomic_DNA"/>
</dbReference>
<gene>
    <name evidence="18" type="ORF">U9M48_012779</name>
</gene>
<comment type="catalytic activity">
    <reaction evidence="14">
        <text>CDP-choline + H2O = phosphocholine + CMP + 2 H(+)</text>
        <dbReference type="Rhea" id="RHEA:32487"/>
        <dbReference type="ChEBI" id="CHEBI:15377"/>
        <dbReference type="ChEBI" id="CHEBI:15378"/>
        <dbReference type="ChEBI" id="CHEBI:58779"/>
        <dbReference type="ChEBI" id="CHEBI:60377"/>
        <dbReference type="ChEBI" id="CHEBI:295975"/>
        <dbReference type="EC" id="3.6.1.53"/>
    </reaction>
</comment>
<comment type="catalytic activity">
    <reaction evidence="13">
        <text>CDP-glycerol + H2O = sn-glycerol 3-phosphate + CMP + 2 H(+)</text>
        <dbReference type="Rhea" id="RHEA:21692"/>
        <dbReference type="ChEBI" id="CHEBI:15377"/>
        <dbReference type="ChEBI" id="CHEBI:15378"/>
        <dbReference type="ChEBI" id="CHEBI:57597"/>
        <dbReference type="ChEBI" id="CHEBI:58311"/>
        <dbReference type="ChEBI" id="CHEBI:60377"/>
        <dbReference type="EC" id="3.6.1.16"/>
    </reaction>
</comment>
<dbReference type="AlphaFoldDB" id="A0AAQ3WJ28"/>
<dbReference type="EC" id="3.6.1.13" evidence="5"/>
<comment type="catalytic activity">
    <reaction evidence="15">
        <text>ADP-D-ribose + H2O = D-ribose 5-phosphate + AMP + 2 H(+)</text>
        <dbReference type="Rhea" id="RHEA:10412"/>
        <dbReference type="ChEBI" id="CHEBI:15377"/>
        <dbReference type="ChEBI" id="CHEBI:15378"/>
        <dbReference type="ChEBI" id="CHEBI:57967"/>
        <dbReference type="ChEBI" id="CHEBI:78346"/>
        <dbReference type="ChEBI" id="CHEBI:456215"/>
        <dbReference type="EC" id="3.6.1.53"/>
    </reaction>
</comment>
<evidence type="ECO:0000256" key="2">
    <source>
        <dbReference type="ARBA" id="ARBA00006362"/>
    </source>
</evidence>
<evidence type="ECO:0000256" key="8">
    <source>
        <dbReference type="ARBA" id="ARBA00022723"/>
    </source>
</evidence>
<name>A0AAQ3WJ28_PASNO</name>
<proteinExistence type="inferred from homology"/>
<dbReference type="PANTHER" id="PTHR16509">
    <property type="match status" value="1"/>
</dbReference>
<dbReference type="Gene3D" id="3.60.21.10">
    <property type="match status" value="1"/>
</dbReference>
<evidence type="ECO:0000256" key="12">
    <source>
        <dbReference type="ARBA" id="ARBA00032579"/>
    </source>
</evidence>
<protein>
    <recommendedName>
        <fullName evidence="7">Manganese-dependent ADP-ribose/CDP-alcohol diphosphatase</fullName>
        <ecNumber evidence="5">3.6.1.13</ecNumber>
        <ecNumber evidence="4">3.6.1.16</ecNumber>
        <ecNumber evidence="6">3.6.1.53</ecNumber>
    </recommendedName>
    <alternativeName>
        <fullName evidence="12">ADPRibase-Mn</fullName>
    </alternativeName>
    <alternativeName>
        <fullName evidence="11">CDP-choline phosphohydrolase</fullName>
    </alternativeName>
</protein>
<evidence type="ECO:0000256" key="13">
    <source>
        <dbReference type="ARBA" id="ARBA00047486"/>
    </source>
</evidence>
<evidence type="ECO:0000256" key="3">
    <source>
        <dbReference type="ARBA" id="ARBA00011245"/>
    </source>
</evidence>
<dbReference type="CDD" id="cd07396">
    <property type="entry name" value="MPP_Nbla03831"/>
    <property type="match status" value="1"/>
</dbReference>
<evidence type="ECO:0000313" key="18">
    <source>
        <dbReference type="EMBL" id="WVZ63116.1"/>
    </source>
</evidence>
<evidence type="ECO:0000256" key="6">
    <source>
        <dbReference type="ARBA" id="ARBA00012529"/>
    </source>
</evidence>
<evidence type="ECO:0000259" key="17">
    <source>
        <dbReference type="Pfam" id="PF00149"/>
    </source>
</evidence>
<keyword evidence="10" id="KW-0862">Zinc</keyword>
<feature type="domain" description="Calcineurin-like phosphoesterase" evidence="17">
    <location>
        <begin position="20"/>
        <end position="266"/>
    </location>
</feature>
<dbReference type="GO" id="GO:0008663">
    <property type="term" value="F:2',3'-cyclic-nucleotide 2'-phosphodiesterase activity"/>
    <property type="evidence" value="ECO:0007669"/>
    <property type="project" value="TreeGrafter"/>
</dbReference>
<accession>A0AAQ3WJ28</accession>
<evidence type="ECO:0000256" key="10">
    <source>
        <dbReference type="ARBA" id="ARBA00022833"/>
    </source>
</evidence>
<dbReference type="GO" id="GO:0047734">
    <property type="term" value="F:CDP-glycerol diphosphatase activity"/>
    <property type="evidence" value="ECO:0007669"/>
    <property type="project" value="UniProtKB-EC"/>
</dbReference>
<evidence type="ECO:0000256" key="4">
    <source>
        <dbReference type="ARBA" id="ARBA00012443"/>
    </source>
</evidence>
<reference evidence="18 19" key="1">
    <citation type="submission" date="2024-02" db="EMBL/GenBank/DDBJ databases">
        <title>High-quality chromosome-scale genome assembly of Pensacola bahiagrass (Paspalum notatum Flugge var. saurae).</title>
        <authorList>
            <person name="Vega J.M."/>
            <person name="Podio M."/>
            <person name="Orjuela J."/>
            <person name="Siena L.A."/>
            <person name="Pessino S.C."/>
            <person name="Combes M.C."/>
            <person name="Mariac C."/>
            <person name="Albertini E."/>
            <person name="Pupilli F."/>
            <person name="Ortiz J.P.A."/>
            <person name="Leblanc O."/>
        </authorList>
    </citation>
    <scope>NUCLEOTIDE SEQUENCE [LARGE SCALE GENOMIC DNA]</scope>
    <source>
        <strain evidence="18">R1</strain>
        <tissue evidence="18">Leaf</tissue>
    </source>
</reference>
<evidence type="ECO:0000256" key="5">
    <source>
        <dbReference type="ARBA" id="ARBA00012453"/>
    </source>
</evidence>
<comment type="subunit">
    <text evidence="3">Monomer.</text>
</comment>
<dbReference type="InterPro" id="IPR029052">
    <property type="entry name" value="Metallo-depent_PP-like"/>
</dbReference>
<dbReference type="Pfam" id="PF00149">
    <property type="entry name" value="Metallophos"/>
    <property type="match status" value="1"/>
</dbReference>
<keyword evidence="8" id="KW-0479">Metal-binding</keyword>
<evidence type="ECO:0000313" key="19">
    <source>
        <dbReference type="Proteomes" id="UP001341281"/>
    </source>
</evidence>
<dbReference type="Proteomes" id="UP001341281">
    <property type="component" value="Chromosome 03"/>
</dbReference>
<sequence length="556" mass="61150">MAVSNGVLVRAPTKEPLFSFGVIADVQYADIPDGRSFLGVPRYYRHSISVLQRAVCRWNGQGNIKFSINFGDIIDGYCPKDKSLWAVQKVLDEFDKFDGPTYHMIGNHCLYNLPRSKLVPLLKMPTNSDCAYYDISPCPEFRIVILDAYDFSCLGWPEDHPVTAAAMKLLDERNPNTDKNSPDGLVGVDRRFVKFNGGVGKEQLSWLNDVLQDASTLHQNVIICSHLPMDPGASSFAALMWNYDEVMAIIHQYNCVKACFAGHDHKGGHSVDSHGVHHRTLEAALECPPGTSAFGHVEVYPDRLLLVLTEWLILKYAFEPLNHGGGGGGGGQGQSDDPRHGRTSIQSFWALSSVVCPPYPIVFGFEQPADRDVRLLGALDPMPPPLPWLVHDGTTFVSSPAMAPWATGSCSSTKLTIGAHSSTPCPRTMLVCPRTTAAADALFRFSVPDPDLSAYLYAISCNNKLFALEIDCSSYDGRPRIQSMKCVVSDSIIGASPSGYTRVHWRYLVESCGRLLQIRLLSSAARGLDSGVWTGRPDQQFLWPMETGQFFGRASA</sequence>